<keyword evidence="6" id="KW-0804">Transcription</keyword>
<dbReference type="Gene3D" id="3.30.50.10">
    <property type="entry name" value="Erythroid Transcription Factor GATA-1, subunit A"/>
    <property type="match status" value="1"/>
</dbReference>
<evidence type="ECO:0000256" key="7">
    <source>
        <dbReference type="ARBA" id="ARBA00023170"/>
    </source>
</evidence>
<protein>
    <recommendedName>
        <fullName evidence="9">Nuclear receptor domain-containing protein</fullName>
    </recommendedName>
</protein>
<dbReference type="PROSITE" id="PS00031">
    <property type="entry name" value="NUCLEAR_REC_DBD_1"/>
    <property type="match status" value="1"/>
</dbReference>
<evidence type="ECO:0000256" key="3">
    <source>
        <dbReference type="ARBA" id="ARBA00022833"/>
    </source>
</evidence>
<feature type="domain" description="Nuclear receptor" evidence="9">
    <location>
        <begin position="1"/>
        <end position="69"/>
    </location>
</feature>
<evidence type="ECO:0000256" key="6">
    <source>
        <dbReference type="ARBA" id="ARBA00023163"/>
    </source>
</evidence>
<evidence type="ECO:0000313" key="11">
    <source>
        <dbReference type="EnsemblMetazoa" id="HelroP137822"/>
    </source>
</evidence>
<dbReference type="eggNOG" id="KOG4846">
    <property type="taxonomic scope" value="Eukaryota"/>
</dbReference>
<keyword evidence="1" id="KW-0479">Metal-binding</keyword>
<dbReference type="InterPro" id="IPR013088">
    <property type="entry name" value="Znf_NHR/GATA"/>
</dbReference>
<dbReference type="InterPro" id="IPR001628">
    <property type="entry name" value="Znf_hrmn_rcpt"/>
</dbReference>
<dbReference type="SUPFAM" id="SSF57716">
    <property type="entry name" value="Glucocorticoid receptor-like (DNA-binding domain)"/>
    <property type="match status" value="1"/>
</dbReference>
<keyword evidence="2" id="KW-0863">Zinc-finger</keyword>
<dbReference type="EnsemblMetazoa" id="HelroT137822">
    <property type="protein sequence ID" value="HelroP137822"/>
    <property type="gene ID" value="HelroG137822"/>
</dbReference>
<reference evidence="11" key="3">
    <citation type="submission" date="2015-06" db="UniProtKB">
        <authorList>
            <consortium name="EnsemblMetazoa"/>
        </authorList>
    </citation>
    <scope>IDENTIFICATION</scope>
</reference>
<dbReference type="Pfam" id="PF00105">
    <property type="entry name" value="zf-C4"/>
    <property type="match status" value="1"/>
</dbReference>
<dbReference type="InParanoid" id="T1EIN6"/>
<reference evidence="12" key="1">
    <citation type="submission" date="2012-12" db="EMBL/GenBank/DDBJ databases">
        <authorList>
            <person name="Hellsten U."/>
            <person name="Grimwood J."/>
            <person name="Chapman J.A."/>
            <person name="Shapiro H."/>
            <person name="Aerts A."/>
            <person name="Otillar R.P."/>
            <person name="Terry A.Y."/>
            <person name="Boore J.L."/>
            <person name="Simakov O."/>
            <person name="Marletaz F."/>
            <person name="Cho S.-J."/>
            <person name="Edsinger-Gonzales E."/>
            <person name="Havlak P."/>
            <person name="Kuo D.-H."/>
            <person name="Larsson T."/>
            <person name="Lv J."/>
            <person name="Arendt D."/>
            <person name="Savage R."/>
            <person name="Osoegawa K."/>
            <person name="de Jong P."/>
            <person name="Lindberg D.R."/>
            <person name="Seaver E.C."/>
            <person name="Weisblat D.A."/>
            <person name="Putnam N.H."/>
            <person name="Grigoriev I.V."/>
            <person name="Rokhsar D.S."/>
        </authorList>
    </citation>
    <scope>NUCLEOTIDE SEQUENCE</scope>
</reference>
<evidence type="ECO:0000256" key="1">
    <source>
        <dbReference type="ARBA" id="ARBA00022723"/>
    </source>
</evidence>
<evidence type="ECO:0000256" key="8">
    <source>
        <dbReference type="ARBA" id="ARBA00023242"/>
    </source>
</evidence>
<dbReference type="RefSeq" id="XP_009014446.1">
    <property type="nucleotide sequence ID" value="XM_009016198.1"/>
</dbReference>
<name>T1EIN6_HELRO</name>
<dbReference type="GO" id="GO:0003700">
    <property type="term" value="F:DNA-binding transcription factor activity"/>
    <property type="evidence" value="ECO:0007669"/>
    <property type="project" value="InterPro"/>
</dbReference>
<evidence type="ECO:0000256" key="2">
    <source>
        <dbReference type="ARBA" id="ARBA00022771"/>
    </source>
</evidence>
<dbReference type="PANTHER" id="PTHR24082">
    <property type="entry name" value="NUCLEAR HORMONE RECEPTOR"/>
    <property type="match status" value="1"/>
</dbReference>
<dbReference type="OMA" id="EMGMERM"/>
<keyword evidence="3" id="KW-0862">Zinc</keyword>
<keyword evidence="8" id="KW-0539">Nucleus</keyword>
<gene>
    <name evidence="11" type="primary">20196436</name>
    <name evidence="10" type="ORF">HELRODRAFT_137822</name>
</gene>
<dbReference type="EMBL" id="AMQM01009268">
    <property type="status" value="NOT_ANNOTATED_CDS"/>
    <property type="molecule type" value="Genomic_DNA"/>
</dbReference>
<dbReference type="STRING" id="6412.T1EIN6"/>
<dbReference type="GO" id="GO:0008270">
    <property type="term" value="F:zinc ion binding"/>
    <property type="evidence" value="ECO:0007669"/>
    <property type="project" value="UniProtKB-KW"/>
</dbReference>
<dbReference type="Proteomes" id="UP000015101">
    <property type="component" value="Unassembled WGS sequence"/>
</dbReference>
<evidence type="ECO:0000313" key="12">
    <source>
        <dbReference type="Proteomes" id="UP000015101"/>
    </source>
</evidence>
<keyword evidence="7" id="KW-0675">Receptor</keyword>
<dbReference type="PANTHER" id="PTHR24082:SF473">
    <property type="entry name" value="ECDYSONE-INDUCED PROTEIN 75B, ISOFORM B"/>
    <property type="match status" value="1"/>
</dbReference>
<dbReference type="GeneID" id="20196436"/>
<dbReference type="InterPro" id="IPR050234">
    <property type="entry name" value="Nuclear_hormone_rcpt_NR1"/>
</dbReference>
<keyword evidence="12" id="KW-1185">Reference proteome</keyword>
<dbReference type="CTD" id="20196436"/>
<evidence type="ECO:0000313" key="10">
    <source>
        <dbReference type="EMBL" id="ESO07457.1"/>
    </source>
</evidence>
<keyword evidence="4" id="KW-0805">Transcription regulation</keyword>
<sequence>CRICGEKASGFHYGANTCEACKGFFRRSLQRKESYRCFGSGDCTIQPGKRSACAACRYKKCLALGMSKD</sequence>
<dbReference type="OrthoDB" id="5771769at2759"/>
<dbReference type="AlphaFoldDB" id="T1EIN6"/>
<dbReference type="HOGENOM" id="CLU_122099_3_0_1"/>
<dbReference type="EMBL" id="KB096198">
    <property type="protein sequence ID" value="ESO07457.1"/>
    <property type="molecule type" value="Genomic_DNA"/>
</dbReference>
<dbReference type="PROSITE" id="PS51030">
    <property type="entry name" value="NUCLEAR_REC_DBD_2"/>
    <property type="match status" value="1"/>
</dbReference>
<dbReference type="KEGG" id="hro:HELRODRAFT_137822"/>
<keyword evidence="5" id="KW-0238">DNA-binding</keyword>
<evidence type="ECO:0000256" key="5">
    <source>
        <dbReference type="ARBA" id="ARBA00023125"/>
    </source>
</evidence>
<dbReference type="PRINTS" id="PR00047">
    <property type="entry name" value="STROIDFINGER"/>
</dbReference>
<accession>T1EIN6</accession>
<organism evidence="11 12">
    <name type="scientific">Helobdella robusta</name>
    <name type="common">Californian leech</name>
    <dbReference type="NCBI Taxonomy" id="6412"/>
    <lineage>
        <taxon>Eukaryota</taxon>
        <taxon>Metazoa</taxon>
        <taxon>Spiralia</taxon>
        <taxon>Lophotrochozoa</taxon>
        <taxon>Annelida</taxon>
        <taxon>Clitellata</taxon>
        <taxon>Hirudinea</taxon>
        <taxon>Rhynchobdellida</taxon>
        <taxon>Glossiphoniidae</taxon>
        <taxon>Helobdella</taxon>
    </lineage>
</organism>
<evidence type="ECO:0000256" key="4">
    <source>
        <dbReference type="ARBA" id="ARBA00023015"/>
    </source>
</evidence>
<proteinExistence type="predicted"/>
<reference evidence="10 12" key="2">
    <citation type="journal article" date="2013" name="Nature">
        <title>Insights into bilaterian evolution from three spiralian genomes.</title>
        <authorList>
            <person name="Simakov O."/>
            <person name="Marletaz F."/>
            <person name="Cho S.J."/>
            <person name="Edsinger-Gonzales E."/>
            <person name="Havlak P."/>
            <person name="Hellsten U."/>
            <person name="Kuo D.H."/>
            <person name="Larsson T."/>
            <person name="Lv J."/>
            <person name="Arendt D."/>
            <person name="Savage R."/>
            <person name="Osoegawa K."/>
            <person name="de Jong P."/>
            <person name="Grimwood J."/>
            <person name="Chapman J.A."/>
            <person name="Shapiro H."/>
            <person name="Aerts A."/>
            <person name="Otillar R.P."/>
            <person name="Terry A.Y."/>
            <person name="Boore J.L."/>
            <person name="Grigoriev I.V."/>
            <person name="Lindberg D.R."/>
            <person name="Seaver E.C."/>
            <person name="Weisblat D.A."/>
            <person name="Putnam N.H."/>
            <person name="Rokhsar D.S."/>
        </authorList>
    </citation>
    <scope>NUCLEOTIDE SEQUENCE</scope>
</reference>
<evidence type="ECO:0000259" key="9">
    <source>
        <dbReference type="PROSITE" id="PS51030"/>
    </source>
</evidence>
<dbReference type="SMART" id="SM00399">
    <property type="entry name" value="ZnF_C4"/>
    <property type="match status" value="1"/>
</dbReference>
<dbReference type="GO" id="GO:0043565">
    <property type="term" value="F:sequence-specific DNA binding"/>
    <property type="evidence" value="ECO:0007669"/>
    <property type="project" value="InterPro"/>
</dbReference>